<dbReference type="EMBL" id="AMEP01000099">
    <property type="protein sequence ID" value="EKX99601.1"/>
    <property type="molecule type" value="Genomic_DNA"/>
</dbReference>
<feature type="compositionally biased region" description="Basic and acidic residues" evidence="1">
    <location>
        <begin position="247"/>
        <end position="258"/>
    </location>
</feature>
<dbReference type="InterPro" id="IPR046228">
    <property type="entry name" value="DUF6261"/>
</dbReference>
<name>L1N8S2_9BACT</name>
<dbReference type="PATRIC" id="fig|1127699.3.peg.1497"/>
<dbReference type="Proteomes" id="UP000010433">
    <property type="component" value="Unassembled WGS sequence"/>
</dbReference>
<evidence type="ECO:0000256" key="1">
    <source>
        <dbReference type="SAM" id="MobiDB-lite"/>
    </source>
</evidence>
<sequence length="388" mass="42223">MLKNSVLPEIVSIQATSLHNFNNVMHTQFHSDQYDLVAKVEAAKLNLPADLLARWKKGIDLEIELNKQTALSTLTKDLDAKNHDRNKTLMQFFALIRAYRLSLVGTESRSAEDLYAVLKPYLGIQKEMGAVESTHISGLIKDTEKFSAEITKLGLTPVLDRLKTLNEDYKKLNEQRRLNNVDTKLPGTRTVRRETDATFAVICQCVQAAYLLAANNDDKKLVLQLVDRMNRISADLKTKFKASAAQKEAKDTGKDGKGGKGGGTGNTGKGKGGTNDGSKKKPDGGKGKTGDAVKDKGNDPGKDKGEKGKEGKPGGGDGNVSPEKALITPLLPALEMELNLAHDCLAYGGVTDQKDGVTVYLVVNTRTQEEMYVKVEGGKLVVVPMKRD</sequence>
<dbReference type="HOGENOM" id="CLU_057108_1_0_10"/>
<feature type="region of interest" description="Disordered" evidence="1">
    <location>
        <begin position="240"/>
        <end position="323"/>
    </location>
</feature>
<gene>
    <name evidence="2" type="ORF">HMPREF9151_01621</name>
</gene>
<evidence type="ECO:0000313" key="3">
    <source>
        <dbReference type="Proteomes" id="UP000010433"/>
    </source>
</evidence>
<comment type="caution">
    <text evidence="2">The sequence shown here is derived from an EMBL/GenBank/DDBJ whole genome shotgun (WGS) entry which is preliminary data.</text>
</comment>
<reference evidence="2 3" key="1">
    <citation type="submission" date="2012-05" db="EMBL/GenBank/DDBJ databases">
        <authorList>
            <person name="Weinstock G."/>
            <person name="Sodergren E."/>
            <person name="Lobos E.A."/>
            <person name="Fulton L."/>
            <person name="Fulton R."/>
            <person name="Courtney L."/>
            <person name="Fronick C."/>
            <person name="O'Laughlin M."/>
            <person name="Godfrey J."/>
            <person name="Wilson R.M."/>
            <person name="Miner T."/>
            <person name="Farmer C."/>
            <person name="Delehaunty K."/>
            <person name="Cordes M."/>
            <person name="Minx P."/>
            <person name="Tomlinson C."/>
            <person name="Chen J."/>
            <person name="Wollam A."/>
            <person name="Pepin K.H."/>
            <person name="Bhonagiri V."/>
            <person name="Zhang X."/>
            <person name="Suruliraj S."/>
            <person name="Warren W."/>
            <person name="Mitreva M."/>
            <person name="Mardis E.R."/>
            <person name="Wilson R.K."/>
        </authorList>
    </citation>
    <scope>NUCLEOTIDE SEQUENCE [LARGE SCALE GENOMIC DNA]</scope>
    <source>
        <strain evidence="2 3">F0055</strain>
    </source>
</reference>
<keyword evidence="3" id="KW-1185">Reference proteome</keyword>
<feature type="compositionally biased region" description="Gly residues" evidence="1">
    <location>
        <begin position="259"/>
        <end position="275"/>
    </location>
</feature>
<protein>
    <submittedName>
        <fullName evidence="2">Uncharacterized protein</fullName>
    </submittedName>
</protein>
<accession>L1N8S2</accession>
<dbReference type="AlphaFoldDB" id="L1N8S2"/>
<dbReference type="OrthoDB" id="1082978at2"/>
<evidence type="ECO:0000313" key="2">
    <source>
        <dbReference type="EMBL" id="EKX99601.1"/>
    </source>
</evidence>
<dbReference type="RefSeq" id="WP_009162926.1">
    <property type="nucleotide sequence ID" value="NZ_KB291003.1"/>
</dbReference>
<feature type="compositionally biased region" description="Basic and acidic residues" evidence="1">
    <location>
        <begin position="277"/>
        <end position="312"/>
    </location>
</feature>
<dbReference type="Pfam" id="PF19775">
    <property type="entry name" value="DUF6261"/>
    <property type="match status" value="1"/>
</dbReference>
<proteinExistence type="predicted"/>
<organism evidence="2 3">
    <name type="scientific">Hoylesella saccharolytica F0055</name>
    <dbReference type="NCBI Taxonomy" id="1127699"/>
    <lineage>
        <taxon>Bacteria</taxon>
        <taxon>Pseudomonadati</taxon>
        <taxon>Bacteroidota</taxon>
        <taxon>Bacteroidia</taxon>
        <taxon>Bacteroidales</taxon>
        <taxon>Prevotellaceae</taxon>
        <taxon>Hoylesella</taxon>
    </lineage>
</organism>